<dbReference type="Proteomes" id="UP000178912">
    <property type="component" value="Unassembled WGS sequence"/>
</dbReference>
<gene>
    <name evidence="1" type="ORF">RAG0_17028</name>
</gene>
<dbReference type="SUPFAM" id="SSF56112">
    <property type="entry name" value="Protein kinase-like (PK-like)"/>
    <property type="match status" value="1"/>
</dbReference>
<dbReference type="AlphaFoldDB" id="A0A1E1LSQ0"/>
<dbReference type="InterPro" id="IPR011009">
    <property type="entry name" value="Kinase-like_dom_sf"/>
</dbReference>
<name>A0A1E1LSQ0_9HELO</name>
<sequence>MTSLGLTVADADGILDKVQVFDDGSRYERLRPITDFRKDIGVARILYLCRRDPNDLNSTEDEEAEETLVMKVKVQVPCAEMKDLIDGPNTETAAELHALKTLALKERKSVPQLVKWKKQSQGTHSLFPGGYLVITIMTLMPGKTLLDLGFWSLPLEVQTLIRTAFLATLREIWSEGFAPYDRGLRNILWDEETRQCSIIDFEHYHPAQDSVQMNEKEEMELWGIMRRPALDWYSEWAVSAPPRKAR</sequence>
<reference evidence="2" key="1">
    <citation type="submission" date="2016-03" db="EMBL/GenBank/DDBJ databases">
        <authorList>
            <person name="Guldener U."/>
        </authorList>
    </citation>
    <scope>NUCLEOTIDE SEQUENCE [LARGE SCALE GENOMIC DNA]</scope>
    <source>
        <strain evidence="2">04CH-RAC-A.6.1</strain>
    </source>
</reference>
<evidence type="ECO:0008006" key="3">
    <source>
        <dbReference type="Google" id="ProtNLM"/>
    </source>
</evidence>
<evidence type="ECO:0000313" key="2">
    <source>
        <dbReference type="Proteomes" id="UP000178912"/>
    </source>
</evidence>
<dbReference type="OrthoDB" id="5401170at2759"/>
<evidence type="ECO:0000313" key="1">
    <source>
        <dbReference type="EMBL" id="CZT13531.1"/>
    </source>
</evidence>
<keyword evidence="2" id="KW-1185">Reference proteome</keyword>
<dbReference type="Gene3D" id="1.10.510.10">
    <property type="entry name" value="Transferase(Phosphotransferase) domain 1"/>
    <property type="match status" value="1"/>
</dbReference>
<organism evidence="1 2">
    <name type="scientific">Rhynchosporium agropyri</name>
    <dbReference type="NCBI Taxonomy" id="914238"/>
    <lineage>
        <taxon>Eukaryota</taxon>
        <taxon>Fungi</taxon>
        <taxon>Dikarya</taxon>
        <taxon>Ascomycota</taxon>
        <taxon>Pezizomycotina</taxon>
        <taxon>Leotiomycetes</taxon>
        <taxon>Helotiales</taxon>
        <taxon>Ploettnerulaceae</taxon>
        <taxon>Rhynchosporium</taxon>
    </lineage>
</organism>
<protein>
    <recommendedName>
        <fullName evidence="3">Protein kinase domain-containing protein</fullName>
    </recommendedName>
</protein>
<accession>A0A1E1LSQ0</accession>
<dbReference type="EMBL" id="FJUX01000198">
    <property type="protein sequence ID" value="CZT13531.1"/>
    <property type="molecule type" value="Genomic_DNA"/>
</dbReference>
<proteinExistence type="predicted"/>